<reference evidence="3" key="1">
    <citation type="submission" date="2021-10" db="EMBL/GenBank/DDBJ databases">
        <title>Streptomyces nigrumlapis sp.nov.,an antimicrobial producing actinobacterium isolated from Black Gobi rocks.</title>
        <authorList>
            <person name="Wen Y."/>
            <person name="Zhang W."/>
            <person name="Liu X.G."/>
        </authorList>
    </citation>
    <scope>NUCLEOTIDE SEQUENCE</scope>
    <source>
        <strain evidence="3">ST13-2-2</strain>
    </source>
</reference>
<dbReference type="InterPro" id="IPR006976">
    <property type="entry name" value="VanZ-like"/>
</dbReference>
<dbReference type="Pfam" id="PF04892">
    <property type="entry name" value="VanZ"/>
    <property type="match status" value="1"/>
</dbReference>
<feature type="transmembrane region" description="Helical" evidence="1">
    <location>
        <begin position="121"/>
        <end position="143"/>
    </location>
</feature>
<keyword evidence="1" id="KW-0812">Transmembrane</keyword>
<feature type="transmembrane region" description="Helical" evidence="1">
    <location>
        <begin position="155"/>
        <end position="176"/>
    </location>
</feature>
<feature type="transmembrane region" description="Helical" evidence="1">
    <location>
        <begin position="44"/>
        <end position="61"/>
    </location>
</feature>
<keyword evidence="1" id="KW-0472">Membrane</keyword>
<evidence type="ECO:0000259" key="2">
    <source>
        <dbReference type="Pfam" id="PF04892"/>
    </source>
</evidence>
<evidence type="ECO:0000313" key="3">
    <source>
        <dbReference type="EMBL" id="UQA95090.1"/>
    </source>
</evidence>
<evidence type="ECO:0000256" key="1">
    <source>
        <dbReference type="SAM" id="Phobius"/>
    </source>
</evidence>
<protein>
    <submittedName>
        <fullName evidence="3">VanZ family protein</fullName>
    </submittedName>
</protein>
<evidence type="ECO:0000313" key="4">
    <source>
        <dbReference type="Proteomes" id="UP000830115"/>
    </source>
</evidence>
<feature type="transmembrane region" description="Helical" evidence="1">
    <location>
        <begin position="12"/>
        <end position="32"/>
    </location>
</feature>
<dbReference type="RefSeq" id="WP_248865945.1">
    <property type="nucleotide sequence ID" value="NZ_CP086322.1"/>
</dbReference>
<name>A0ABY4MBD3_9ACTN</name>
<keyword evidence="1" id="KW-1133">Transmembrane helix</keyword>
<dbReference type="Proteomes" id="UP000830115">
    <property type="component" value="Chromosome"/>
</dbReference>
<feature type="domain" description="VanZ-like" evidence="2">
    <location>
        <begin position="74"/>
        <end position="171"/>
    </location>
</feature>
<dbReference type="EMBL" id="CP086322">
    <property type="protein sequence ID" value="UQA95090.1"/>
    <property type="molecule type" value="Genomic_DNA"/>
</dbReference>
<keyword evidence="4" id="KW-1185">Reference proteome</keyword>
<proteinExistence type="predicted"/>
<accession>A0ABY4MBD3</accession>
<organism evidence="3 4">
    <name type="scientific">Streptomyces halobius</name>
    <dbReference type="NCBI Taxonomy" id="2879846"/>
    <lineage>
        <taxon>Bacteria</taxon>
        <taxon>Bacillati</taxon>
        <taxon>Actinomycetota</taxon>
        <taxon>Actinomycetes</taxon>
        <taxon>Kitasatosporales</taxon>
        <taxon>Streptomycetaceae</taxon>
        <taxon>Streptomyces</taxon>
    </lineage>
</organism>
<gene>
    <name evidence="3" type="ORF">K9S39_27420</name>
</gene>
<sequence>MWQVVLGITPTTVTLFLALSLALALALALWAARAPGSSAPRATAVALLGGWLLLLLVATLAPSQPIGSGDATVWWRPGEGLFDPGAQLQPAELAMLVRQQIANAALFLPVPLLLRFAAPRWPAAAAFLLGVGLCVVIEAAQLVMRAGRIADIDDVLCAAAGTALGAALAALAQLVVTLMPKPRSARPRTREPRTFP</sequence>